<dbReference type="GO" id="GO:0004252">
    <property type="term" value="F:serine-type endopeptidase activity"/>
    <property type="evidence" value="ECO:0007669"/>
    <property type="project" value="InterPro"/>
</dbReference>
<keyword evidence="5" id="KW-1185">Reference proteome</keyword>
<dbReference type="EMBL" id="DUZY01000001">
    <property type="protein sequence ID" value="DAD20782.1"/>
    <property type="molecule type" value="Genomic_DNA"/>
</dbReference>
<proteinExistence type="inferred from homology"/>
<feature type="region of interest" description="Disordered" evidence="3">
    <location>
        <begin position="1"/>
        <end position="20"/>
    </location>
</feature>
<evidence type="ECO:0000256" key="3">
    <source>
        <dbReference type="SAM" id="MobiDB-lite"/>
    </source>
</evidence>
<evidence type="ECO:0000313" key="5">
    <source>
        <dbReference type="Proteomes" id="UP000607653"/>
    </source>
</evidence>
<dbReference type="SUPFAM" id="SSF52743">
    <property type="entry name" value="Subtilisin-like"/>
    <property type="match status" value="1"/>
</dbReference>
<organism evidence="4 5">
    <name type="scientific">Nelumbo nucifera</name>
    <name type="common">Sacred lotus</name>
    <dbReference type="NCBI Taxonomy" id="4432"/>
    <lineage>
        <taxon>Eukaryota</taxon>
        <taxon>Viridiplantae</taxon>
        <taxon>Streptophyta</taxon>
        <taxon>Embryophyta</taxon>
        <taxon>Tracheophyta</taxon>
        <taxon>Spermatophyta</taxon>
        <taxon>Magnoliopsida</taxon>
        <taxon>Proteales</taxon>
        <taxon>Nelumbonaceae</taxon>
        <taxon>Nelumbo</taxon>
    </lineage>
</organism>
<dbReference type="InterPro" id="IPR045051">
    <property type="entry name" value="SBT"/>
</dbReference>
<comment type="similarity">
    <text evidence="1">Belongs to the peptidase S8 family.</text>
</comment>
<dbReference type="GO" id="GO:0006508">
    <property type="term" value="P:proteolysis"/>
    <property type="evidence" value="ECO:0007669"/>
    <property type="project" value="InterPro"/>
</dbReference>
<evidence type="ECO:0000313" key="4">
    <source>
        <dbReference type="EMBL" id="DAD20782.1"/>
    </source>
</evidence>
<name>A0A822XLB2_NELNU</name>
<dbReference type="AlphaFoldDB" id="A0A822XLB2"/>
<dbReference type="CDD" id="cd02120">
    <property type="entry name" value="PA_subtilisin_like"/>
    <property type="match status" value="1"/>
</dbReference>
<evidence type="ECO:0000256" key="2">
    <source>
        <dbReference type="ARBA" id="ARBA00022729"/>
    </source>
</evidence>
<sequence>MLYLFGDERDEEGREGGERDAEGCRTSFAILILACSYWKLSGQLEGGEGSERDAENEDEKAHDAIKIPISGLLTNVLSRHEAAPLTLQRSNISTLPHKLAGDGDGDVADSMVLKYGLHDEKPNFDDKGLRPVPNSWKGECEVGKNFNTSNCNRKLIVPSSWKGECAVGAFAAMEQGVLVSCSAGNTGPNSYSLSNVAPWITTVGVGTLDHDFPAYVSLGNGKNFSGVTLYSGKPFPDSLTEFVYVGNATNITNENLCMVGTLIPEKVTGKIVLCDRGINARVQKGFIVKQADGADMILAKSETSSTPFRGSLVMKHAFSSTPFRGSLVIEL</sequence>
<reference evidence="4 5" key="1">
    <citation type="journal article" date="2020" name="Mol. Biol. Evol.">
        <title>Distinct Expression and Methylation Patterns for Genes with Different Fates following a Single Whole-Genome Duplication in Flowering Plants.</title>
        <authorList>
            <person name="Shi T."/>
            <person name="Rahmani R.S."/>
            <person name="Gugger P.F."/>
            <person name="Wang M."/>
            <person name="Li H."/>
            <person name="Zhang Y."/>
            <person name="Li Z."/>
            <person name="Wang Q."/>
            <person name="Van de Peer Y."/>
            <person name="Marchal K."/>
            <person name="Chen J."/>
        </authorList>
    </citation>
    <scope>NUCLEOTIDE SEQUENCE [LARGE SCALE GENOMIC DNA]</scope>
    <source>
        <tissue evidence="4">Leaf</tissue>
    </source>
</reference>
<dbReference type="Gene3D" id="3.50.30.30">
    <property type="match status" value="1"/>
</dbReference>
<feature type="compositionally biased region" description="Basic and acidic residues" evidence="3">
    <location>
        <begin position="11"/>
        <end position="20"/>
    </location>
</feature>
<protein>
    <submittedName>
        <fullName evidence="4">Uncharacterized protein</fullName>
    </submittedName>
</protein>
<gene>
    <name evidence="4" type="ORF">HUJ06_022245</name>
</gene>
<accession>A0A822XLB2</accession>
<dbReference type="InterPro" id="IPR036852">
    <property type="entry name" value="Peptidase_S8/S53_dom_sf"/>
</dbReference>
<dbReference type="Proteomes" id="UP000607653">
    <property type="component" value="Unassembled WGS sequence"/>
</dbReference>
<evidence type="ECO:0000256" key="1">
    <source>
        <dbReference type="ARBA" id="ARBA00011073"/>
    </source>
</evidence>
<dbReference type="PANTHER" id="PTHR10795">
    <property type="entry name" value="PROPROTEIN CONVERTASE SUBTILISIN/KEXIN"/>
    <property type="match status" value="1"/>
</dbReference>
<keyword evidence="2" id="KW-0732">Signal</keyword>
<comment type="caution">
    <text evidence="4">The sequence shown here is derived from an EMBL/GenBank/DDBJ whole genome shotgun (WGS) entry which is preliminary data.</text>
</comment>